<reference evidence="1" key="1">
    <citation type="submission" date="2016-05" db="EMBL/GenBank/DDBJ databases">
        <authorList>
            <person name="Lavstsen T."/>
            <person name="Jespersen J.S."/>
        </authorList>
    </citation>
    <scope>NUCLEOTIDE SEQUENCE</scope>
    <source>
        <tissue evidence="1">Brain</tissue>
    </source>
</reference>
<reference evidence="1" key="2">
    <citation type="submission" date="2016-06" db="EMBL/GenBank/DDBJ databases">
        <title>The genome of a short-lived fish provides insights into sex chromosome evolution and the genetic control of aging.</title>
        <authorList>
            <person name="Reichwald K."/>
            <person name="Felder M."/>
            <person name="Petzold A."/>
            <person name="Koch P."/>
            <person name="Groth M."/>
            <person name="Platzer M."/>
        </authorList>
    </citation>
    <scope>NUCLEOTIDE SEQUENCE</scope>
    <source>
        <tissue evidence="1">Brain</tissue>
    </source>
</reference>
<name>A0A1A8PJ19_9TELE</name>
<evidence type="ECO:0000313" key="1">
    <source>
        <dbReference type="EMBL" id="SBR81256.1"/>
    </source>
</evidence>
<sequence>MFVIVEFLEDNTVEAVPSSWVVLNNGVHYCHWTANKTTFRIRNLEPPSPDWTQHRVRLFQRQTEEYEEAKRLARQYLEDSQAESEREVTKRKVKNIKRYLSSSDDEAGPCSTERTRVPMAKRMLLTIEPSSRDVPVSKRTTLPAESLNGKDLMATSTPRKRVTPRQKATEDQAAGIADVLKNIAVITDICKSLLIKVNMMEGEMHAMEKLLHNVASRHSESQTQDNLHLEPCKDAEGFTLLENNLQDKAFFQQAVRFLSLIGGRKLGENTRRTMLAVASSAVWCGYSLYGKKQKAKLCNLKIFKLIKRAVKTSLPDSTDKDIEVQIMEVLKHAPQKVRREAEAEHRATQMEAHFSEED</sequence>
<protein>
    <submittedName>
        <fullName evidence="1">Uncharacterized protein</fullName>
    </submittedName>
</protein>
<accession>A0A1A8PJ19</accession>
<dbReference type="PANTHER" id="PTHR34153">
    <property type="entry name" value="SI:CH211-262H13.3-RELATED-RELATED"/>
    <property type="match status" value="1"/>
</dbReference>
<proteinExistence type="predicted"/>
<dbReference type="EMBL" id="HAEI01002653">
    <property type="protein sequence ID" value="SBR81256.1"/>
    <property type="molecule type" value="Transcribed_RNA"/>
</dbReference>
<dbReference type="AlphaFoldDB" id="A0A1A8PJ19"/>
<organism evidence="1">
    <name type="scientific">Nothobranchius rachovii</name>
    <name type="common">bluefin notho</name>
    <dbReference type="NCBI Taxonomy" id="451742"/>
    <lineage>
        <taxon>Eukaryota</taxon>
        <taxon>Metazoa</taxon>
        <taxon>Chordata</taxon>
        <taxon>Craniata</taxon>
        <taxon>Vertebrata</taxon>
        <taxon>Euteleostomi</taxon>
        <taxon>Actinopterygii</taxon>
        <taxon>Neopterygii</taxon>
        <taxon>Teleostei</taxon>
        <taxon>Neoteleostei</taxon>
        <taxon>Acanthomorphata</taxon>
        <taxon>Ovalentaria</taxon>
        <taxon>Atherinomorphae</taxon>
        <taxon>Cyprinodontiformes</taxon>
        <taxon>Nothobranchiidae</taxon>
        <taxon>Nothobranchius</taxon>
    </lineage>
</organism>
<gene>
    <name evidence="1" type="primary">LOC100571976</name>
</gene>
<dbReference type="PANTHER" id="PTHR34153:SF2">
    <property type="entry name" value="SI:CH211-262H13.3-RELATED"/>
    <property type="match status" value="1"/>
</dbReference>